<evidence type="ECO:0000256" key="8">
    <source>
        <dbReference type="SAM" id="MobiDB-lite"/>
    </source>
</evidence>
<dbReference type="Pfam" id="PF20145">
    <property type="entry name" value="ARMET_N"/>
    <property type="match status" value="1"/>
</dbReference>
<protein>
    <recommendedName>
        <fullName evidence="3">Mesencephalic astrocyte-derived neurotrophic factor homolog</fullName>
    </recommendedName>
    <alternativeName>
        <fullName evidence="7">MANF/CDNF-like protein</fullName>
    </alternativeName>
</protein>
<reference evidence="11" key="1">
    <citation type="submission" date="2018-04" db="EMBL/GenBank/DDBJ databases">
        <authorList>
            <person name="Go L.Y."/>
            <person name="Mitchell J.A."/>
        </authorList>
    </citation>
    <scope>NUCLEOTIDE SEQUENCE</scope>
    <source>
        <tissue evidence="11">Whole organism</tissue>
    </source>
</reference>
<evidence type="ECO:0000256" key="6">
    <source>
        <dbReference type="ARBA" id="ARBA00023157"/>
    </source>
</evidence>
<dbReference type="PANTHER" id="PTHR12990">
    <property type="entry name" value="ARMET-LIKE PROTEIN"/>
    <property type="match status" value="1"/>
</dbReference>
<evidence type="ECO:0000259" key="10">
    <source>
        <dbReference type="Pfam" id="PF20145"/>
    </source>
</evidence>
<dbReference type="InterPro" id="IPR045332">
    <property type="entry name" value="ARMET_N"/>
</dbReference>
<comment type="similarity">
    <text evidence="2">Belongs to the ARMET family.</text>
</comment>
<comment type="subcellular location">
    <subcellularLocation>
        <location evidence="1">Secreted</location>
    </subcellularLocation>
</comment>
<evidence type="ECO:0000256" key="7">
    <source>
        <dbReference type="ARBA" id="ARBA00032923"/>
    </source>
</evidence>
<keyword evidence="4" id="KW-0964">Secreted</keyword>
<feature type="region of interest" description="Disordered" evidence="8">
    <location>
        <begin position="848"/>
        <end position="872"/>
    </location>
</feature>
<dbReference type="GO" id="GO:0071542">
    <property type="term" value="P:dopaminergic neuron differentiation"/>
    <property type="evidence" value="ECO:0007669"/>
    <property type="project" value="TreeGrafter"/>
</dbReference>
<keyword evidence="6" id="KW-1015">Disulfide bond</keyword>
<dbReference type="InterPro" id="IPR045333">
    <property type="entry name" value="ARMET-like"/>
</dbReference>
<dbReference type="GO" id="GO:0031175">
    <property type="term" value="P:neuron projection development"/>
    <property type="evidence" value="ECO:0007669"/>
    <property type="project" value="TreeGrafter"/>
</dbReference>
<dbReference type="FunFam" id="1.10.225.10:FF:000003">
    <property type="entry name" value="Mesencephalic astrocyte-derived neurotrophic factor"/>
    <property type="match status" value="1"/>
</dbReference>
<keyword evidence="5 9" id="KW-0732">Signal</keyword>
<dbReference type="GO" id="GO:0005615">
    <property type="term" value="C:extracellular space"/>
    <property type="evidence" value="ECO:0007669"/>
    <property type="project" value="TreeGrafter"/>
</dbReference>
<accession>A0A336KB93</accession>
<feature type="chain" id="PRO_5033778098" description="Mesencephalic astrocyte-derived neurotrophic factor homolog" evidence="9">
    <location>
        <begin position="25"/>
        <end position="916"/>
    </location>
</feature>
<feature type="domain" description="ARMET N-terminal" evidence="10">
    <location>
        <begin position="29"/>
        <end position="120"/>
    </location>
</feature>
<evidence type="ECO:0000313" key="11">
    <source>
        <dbReference type="EMBL" id="SSX02146.1"/>
    </source>
</evidence>
<feature type="compositionally biased region" description="Polar residues" evidence="8">
    <location>
        <begin position="476"/>
        <end position="491"/>
    </location>
</feature>
<sequence>MMNKKIQFLIHLFVFSILSQVGLSLKEGDCEVCIATVQKFADTLDAETKADPKLIETKFKQFCKTSKSKENRFCYYLGGLEESATGILGELSKPLSYSLPAEKVCEKLKKKDAQICDLRFVFDRATRNIMSKINNSYESSSSSLSAGSDTLVPLDNTLESPDAELVTIKSLMLPSKMNYEKNCTEYVAKASDDDFCRSSASPDDLPPDPFIVLKQRAIKDDNSPAISDQNVKIKVSLTISNELINEETISDPTNVPTYNGDVKDLSFEGKLTGIVEPKSPDDLFSDELDEFGAYKTVDISENSINIIDQSDVCDTVRKILANESKLLKQMEKSMSSLIPPPSIIPKYSISEMLEKYKNNSSTQVPCQPVNILNDESAFMPNFSKEQAPTTSWPETLKIQGLGYCYNRSNNTEKIELLALKLVERYLGYETISSYSISVKSPQSTKKRSLKSKIVLQSPGRRLSHLARRRAIFSSANLKQSGHSSVTTNRQIVLNPKRQDQKRLILGNQKTGKTPKRSRTATPSKSRSGKSKREIIVVKSTITREQSKRALFQSPAVVSSDPPKPVVSEDVAKRVEKSKRALFSPAKKLDRSTSFNENTNRFSSLGESSRFKSMNNLDLYQIGRKRKRNDEVIEPWNKIPRLLPGSNDNENEVPPASTLMKSQSFSVLSQSSLTSRESRNSFYRAQTDVHEMTQQRKLSEHHKQKLLWAVATALKNKNIISSHPDYKKHASNLTRVVKTIFLQLDDPLINSIQSTSEKLKRIANNHVFSVVKEVPFDLIINGERERIANIKNNKKVDGYIPLNDYFAKTSVARNRCGSSNNICSDISSIDSFSQLSFSQRTNFSQFTQEHDENASEHLIHSQSSTTSSSKKNGDCFALKENQQRSVQKSQINKTQFSQSAGAGNILKAKRQISFDFQ</sequence>
<proteinExistence type="inferred from homology"/>
<dbReference type="AlphaFoldDB" id="A0A336KB93"/>
<evidence type="ECO:0000256" key="9">
    <source>
        <dbReference type="SAM" id="SignalP"/>
    </source>
</evidence>
<feature type="region of interest" description="Disordered" evidence="8">
    <location>
        <begin position="476"/>
        <end position="532"/>
    </location>
</feature>
<evidence type="ECO:0000256" key="5">
    <source>
        <dbReference type="ARBA" id="ARBA00022729"/>
    </source>
</evidence>
<feature type="compositionally biased region" description="Basic and acidic residues" evidence="8">
    <location>
        <begin position="848"/>
        <end position="858"/>
    </location>
</feature>
<evidence type="ECO:0000256" key="4">
    <source>
        <dbReference type="ARBA" id="ARBA00022525"/>
    </source>
</evidence>
<reference evidence="12" key="2">
    <citation type="submission" date="2018-07" db="EMBL/GenBank/DDBJ databases">
        <authorList>
            <person name="Quirk P.G."/>
            <person name="Krulwich T.A."/>
        </authorList>
    </citation>
    <scope>NUCLEOTIDE SEQUENCE</scope>
</reference>
<gene>
    <name evidence="11" type="primary">CSON006912</name>
</gene>
<dbReference type="PANTHER" id="PTHR12990:SF5">
    <property type="entry name" value="MESENCEPHALIC ASTROCYTE-DERIVED NEUROTROPHIC FACTOR HOMOLOG"/>
    <property type="match status" value="1"/>
</dbReference>
<dbReference type="VEuPathDB" id="VectorBase:CSON006912"/>
<evidence type="ECO:0000256" key="2">
    <source>
        <dbReference type="ARBA" id="ARBA00005617"/>
    </source>
</evidence>
<name>A0A336KB93_CULSO</name>
<organism evidence="11">
    <name type="scientific">Culicoides sonorensis</name>
    <name type="common">Biting midge</name>
    <dbReference type="NCBI Taxonomy" id="179676"/>
    <lineage>
        <taxon>Eukaryota</taxon>
        <taxon>Metazoa</taxon>
        <taxon>Ecdysozoa</taxon>
        <taxon>Arthropoda</taxon>
        <taxon>Hexapoda</taxon>
        <taxon>Insecta</taxon>
        <taxon>Pterygota</taxon>
        <taxon>Neoptera</taxon>
        <taxon>Endopterygota</taxon>
        <taxon>Diptera</taxon>
        <taxon>Nematocera</taxon>
        <taxon>Chironomoidea</taxon>
        <taxon>Ceratopogonidae</taxon>
        <taxon>Ceratopogoninae</taxon>
        <taxon>Culicoides</taxon>
        <taxon>Monoculicoides</taxon>
    </lineage>
</organism>
<evidence type="ECO:0000256" key="3">
    <source>
        <dbReference type="ARBA" id="ARBA00014267"/>
    </source>
</evidence>
<dbReference type="Gene3D" id="1.10.225.10">
    <property type="entry name" value="Saposin-like"/>
    <property type="match status" value="1"/>
</dbReference>
<dbReference type="GO" id="GO:0005783">
    <property type="term" value="C:endoplasmic reticulum"/>
    <property type="evidence" value="ECO:0007669"/>
    <property type="project" value="TreeGrafter"/>
</dbReference>
<evidence type="ECO:0000313" key="12">
    <source>
        <dbReference type="EMBL" id="SSX22523.1"/>
    </source>
</evidence>
<dbReference type="EMBL" id="UFQT01000259">
    <property type="protein sequence ID" value="SSX22523.1"/>
    <property type="molecule type" value="Genomic_DNA"/>
</dbReference>
<dbReference type="EMBL" id="UFQS01000259">
    <property type="protein sequence ID" value="SSX02146.1"/>
    <property type="molecule type" value="Genomic_DNA"/>
</dbReference>
<evidence type="ECO:0000256" key="1">
    <source>
        <dbReference type="ARBA" id="ARBA00004613"/>
    </source>
</evidence>
<feature type="signal peptide" evidence="9">
    <location>
        <begin position="1"/>
        <end position="24"/>
    </location>
</feature>